<dbReference type="Gene3D" id="3.40.190.150">
    <property type="entry name" value="Bordetella uptake gene, domain 1"/>
    <property type="match status" value="1"/>
</dbReference>
<evidence type="ECO:0000313" key="7">
    <source>
        <dbReference type="Proteomes" id="UP000623307"/>
    </source>
</evidence>
<keyword evidence="2" id="KW-0732">Signal</keyword>
<dbReference type="AlphaFoldDB" id="A0A375GRR5"/>
<dbReference type="CDD" id="cd07012">
    <property type="entry name" value="PBP2_Bug_TTT"/>
    <property type="match status" value="1"/>
</dbReference>
<dbReference type="Proteomes" id="UP000256862">
    <property type="component" value="Plasmid CO2235_mp"/>
</dbReference>
<name>A0A375GRR5_9BURK</name>
<feature type="signal peptide" evidence="2">
    <location>
        <begin position="1"/>
        <end position="20"/>
    </location>
</feature>
<comment type="similarity">
    <text evidence="1">Belongs to the UPF0065 (bug) family.</text>
</comment>
<reference evidence="5" key="2">
    <citation type="submission" date="2018-01" db="EMBL/GenBank/DDBJ databases">
        <authorList>
            <person name="Clerissi C."/>
        </authorList>
    </citation>
    <scope>NUCLEOTIDE SEQUENCE</scope>
    <source>
        <strain evidence="5">Cupriavidus oxalaticus LMG 2235</strain>
    </source>
</reference>
<dbReference type="EMBL" id="OGUS01000084">
    <property type="protein sequence ID" value="SPC07614.1"/>
    <property type="molecule type" value="Genomic_DNA"/>
</dbReference>
<keyword evidence="5" id="KW-0675">Receptor</keyword>
<dbReference type="Gene3D" id="3.40.190.10">
    <property type="entry name" value="Periplasmic binding protein-like II"/>
    <property type="match status" value="1"/>
</dbReference>
<dbReference type="InterPro" id="IPR005064">
    <property type="entry name" value="BUG"/>
</dbReference>
<sequence length="323" mass="34262">MKWKAIAGVAMLVCGMAARADTYPSRPITFVVPNAAGGAMDSIARAMAETMSKRLGQPIVIDNRPGAGGMLGAQYVARAAPDGYTLLVTTSGPILMAPFLYAKVPYDVRRDFSFVSQICDGQLVMAVNTQKVPVKSVTEFVGWAQQRKGSVTYGSYGVGSSAHLMASYFSESNKLEMTHAAYKGEAPMMQDLIGGQIDWGIGTTGTLAPHLKSGRLRALAVMGSQKLAELPDVPTMAEAGFPGAEYRTIGWGGILAPANVPAPVLAKLEQEARAAAQTTAMKARFQVFGMQPLGTTGAEFRRDVEATAPVVERLIRLSGARVE</sequence>
<dbReference type="RefSeq" id="WP_063239366.1">
    <property type="nucleotide sequence ID" value="NZ_CP069809.1"/>
</dbReference>
<proteinExistence type="inferred from homology"/>
<gene>
    <name evidence="5" type="ORF">CO2235_MP80435</name>
    <name evidence="4" type="ORF">CO2235_U770056</name>
    <name evidence="3" type="ORF">JTE92_05865</name>
</gene>
<dbReference type="PANTHER" id="PTHR42928">
    <property type="entry name" value="TRICARBOXYLATE-BINDING PROTEIN"/>
    <property type="match status" value="1"/>
</dbReference>
<evidence type="ECO:0000313" key="5">
    <source>
        <dbReference type="EMBL" id="SPC24594.1"/>
    </source>
</evidence>
<protein>
    <submittedName>
        <fullName evidence="5">Extra-cytoplasmic solute receptor</fullName>
    </submittedName>
    <submittedName>
        <fullName evidence="3">Tripartite tricarboxylate transporter substrate binding protein</fullName>
    </submittedName>
</protein>
<reference evidence="6" key="1">
    <citation type="submission" date="2018-01" db="EMBL/GenBank/DDBJ databases">
        <authorList>
            <person name="Gaut B.S."/>
            <person name="Morton B.R."/>
            <person name="Clegg M.T."/>
            <person name="Duvall M.R."/>
        </authorList>
    </citation>
    <scope>NUCLEOTIDE SEQUENCE [LARGE SCALE GENOMIC DNA]</scope>
</reference>
<dbReference type="OrthoDB" id="8678477at2"/>
<keyword evidence="7" id="KW-1185">Reference proteome</keyword>
<evidence type="ECO:0000256" key="2">
    <source>
        <dbReference type="SAM" id="SignalP"/>
    </source>
</evidence>
<dbReference type="Pfam" id="PF03401">
    <property type="entry name" value="TctC"/>
    <property type="match status" value="1"/>
</dbReference>
<reference evidence="3 7" key="3">
    <citation type="submission" date="2021-02" db="EMBL/GenBank/DDBJ databases">
        <title>Complete Genome Sequence of Cupriavidus oxalaticus Strain Ox1, a Soil Oxalate-Degrading Species.</title>
        <authorList>
            <person name="Palmieri F."/>
            <person name="Udriet P."/>
            <person name="Deuasquier M."/>
            <person name="Beaudoing E."/>
            <person name="Johnson S.L."/>
            <person name="Davenport K.W."/>
            <person name="Chain P.S."/>
            <person name="Bindschedler S."/>
            <person name="Junier P."/>
        </authorList>
    </citation>
    <scope>NUCLEOTIDE SEQUENCE [LARGE SCALE GENOMIC DNA]</scope>
    <source>
        <strain evidence="3 7">Ox1</strain>
    </source>
</reference>
<dbReference type="InterPro" id="IPR042100">
    <property type="entry name" value="Bug_dom1"/>
</dbReference>
<dbReference type="GeneID" id="303489036"/>
<evidence type="ECO:0000313" key="4">
    <source>
        <dbReference type="EMBL" id="SPC07614.1"/>
    </source>
</evidence>
<dbReference type="Proteomes" id="UP000623307">
    <property type="component" value="Chromosome 1"/>
</dbReference>
<accession>A0A375GRR5</accession>
<dbReference type="PIRSF" id="PIRSF017082">
    <property type="entry name" value="YflP"/>
    <property type="match status" value="1"/>
</dbReference>
<dbReference type="SUPFAM" id="SSF53850">
    <property type="entry name" value="Periplasmic binding protein-like II"/>
    <property type="match status" value="1"/>
</dbReference>
<evidence type="ECO:0000256" key="1">
    <source>
        <dbReference type="ARBA" id="ARBA00006987"/>
    </source>
</evidence>
<dbReference type="PANTHER" id="PTHR42928:SF5">
    <property type="entry name" value="BLR1237 PROTEIN"/>
    <property type="match status" value="1"/>
</dbReference>
<organism evidence="5">
    <name type="scientific">Cupriavidus oxalaticus</name>
    <dbReference type="NCBI Taxonomy" id="96344"/>
    <lineage>
        <taxon>Bacteria</taxon>
        <taxon>Pseudomonadati</taxon>
        <taxon>Pseudomonadota</taxon>
        <taxon>Betaproteobacteria</taxon>
        <taxon>Burkholderiales</taxon>
        <taxon>Burkholderiaceae</taxon>
        <taxon>Cupriavidus</taxon>
    </lineage>
</organism>
<dbReference type="EMBL" id="OGUS01000143">
    <property type="protein sequence ID" value="SPC24594.1"/>
    <property type="molecule type" value="Genomic_DNA"/>
</dbReference>
<evidence type="ECO:0000313" key="6">
    <source>
        <dbReference type="Proteomes" id="UP000256862"/>
    </source>
</evidence>
<evidence type="ECO:0000313" key="3">
    <source>
        <dbReference type="EMBL" id="QRQ92420.1"/>
    </source>
</evidence>
<dbReference type="EMBL" id="CP069811">
    <property type="protein sequence ID" value="QRQ92420.1"/>
    <property type="molecule type" value="Genomic_DNA"/>
</dbReference>
<feature type="chain" id="PRO_5044585860" evidence="2">
    <location>
        <begin position="21"/>
        <end position="323"/>
    </location>
</feature>